<dbReference type="EMBL" id="BAABCA010000006">
    <property type="protein sequence ID" value="GAA4238472.1"/>
    <property type="molecule type" value="Genomic_DNA"/>
</dbReference>
<accession>A0ABP8CF16</accession>
<sequence length="241" mass="27395">MCTVTIIPKGKNDFILTSNRDEAPDRLSLTPDFYKVDGVDVLFPKDELSGGTWVGVSEKNRVVCLLNGGFTIHNRALNYRLSRGVVVKHFMVAKNIFDALSTYNLEGIEPFTMVIADWNTSLLFFELVWDGQERHVTQLPNVPKIWSSSTLYSKTMASERLSWFNAFKTENELEASAILNFHKTAGKIHKDYGVIMDRGFVKTTSITQITKVNHVVNMRFESLNNNTVTQTEFKQPHVVNE</sequence>
<organism evidence="1 2">
    <name type="scientific">Postechiella marina</name>
    <dbReference type="NCBI Taxonomy" id="943941"/>
    <lineage>
        <taxon>Bacteria</taxon>
        <taxon>Pseudomonadati</taxon>
        <taxon>Bacteroidota</taxon>
        <taxon>Flavobacteriia</taxon>
        <taxon>Flavobacteriales</taxon>
        <taxon>Flavobacteriaceae</taxon>
        <taxon>Postechiella</taxon>
    </lineage>
</organism>
<evidence type="ECO:0000313" key="1">
    <source>
        <dbReference type="EMBL" id="GAA4238472.1"/>
    </source>
</evidence>
<keyword evidence="2" id="KW-1185">Reference proteome</keyword>
<evidence type="ECO:0000313" key="2">
    <source>
        <dbReference type="Proteomes" id="UP001501496"/>
    </source>
</evidence>
<reference evidence="2" key="1">
    <citation type="journal article" date="2019" name="Int. J. Syst. Evol. Microbiol.">
        <title>The Global Catalogue of Microorganisms (GCM) 10K type strain sequencing project: providing services to taxonomists for standard genome sequencing and annotation.</title>
        <authorList>
            <consortium name="The Broad Institute Genomics Platform"/>
            <consortium name="The Broad Institute Genome Sequencing Center for Infectious Disease"/>
            <person name="Wu L."/>
            <person name="Ma J."/>
        </authorList>
    </citation>
    <scope>NUCLEOTIDE SEQUENCE [LARGE SCALE GENOMIC DNA]</scope>
    <source>
        <strain evidence="2">JCM 17630</strain>
    </source>
</reference>
<comment type="caution">
    <text evidence="1">The sequence shown here is derived from an EMBL/GenBank/DDBJ whole genome shotgun (WGS) entry which is preliminary data.</text>
</comment>
<dbReference type="PANTHER" id="PTHR17985">
    <property type="entry name" value="SER/THR-RICH PROTEIN T10 IN DGCR REGION"/>
    <property type="match status" value="1"/>
</dbReference>
<gene>
    <name evidence="1" type="ORF">GCM10022291_29060</name>
</gene>
<dbReference type="InterPro" id="IPR008551">
    <property type="entry name" value="TANGO2"/>
</dbReference>
<dbReference type="Pfam" id="PF05742">
    <property type="entry name" value="TANGO2"/>
    <property type="match status" value="1"/>
</dbReference>
<protein>
    <submittedName>
        <fullName evidence="1">NRDE family protein</fullName>
    </submittedName>
</protein>
<dbReference type="Proteomes" id="UP001501496">
    <property type="component" value="Unassembled WGS sequence"/>
</dbReference>
<dbReference type="PANTHER" id="PTHR17985:SF8">
    <property type="entry name" value="TRANSPORT AND GOLGI ORGANIZATION PROTEIN 2 HOMOLOG"/>
    <property type="match status" value="1"/>
</dbReference>
<dbReference type="RefSeq" id="WP_344789043.1">
    <property type="nucleotide sequence ID" value="NZ_BAABCA010000006.1"/>
</dbReference>
<name>A0ABP8CF16_9FLAO</name>
<proteinExistence type="predicted"/>